<feature type="domain" description="Putative regulatory protein FmdB zinc ribbon" evidence="2">
    <location>
        <begin position="1"/>
        <end position="41"/>
    </location>
</feature>
<dbReference type="SMART" id="SM00834">
    <property type="entry name" value="CxxC_CXXC_SSSS"/>
    <property type="match status" value="1"/>
</dbReference>
<dbReference type="Pfam" id="PF09723">
    <property type="entry name" value="Zn_ribbon_8"/>
    <property type="match status" value="1"/>
</dbReference>
<evidence type="ECO:0000313" key="3">
    <source>
        <dbReference type="EMBL" id="QEA38509.1"/>
    </source>
</evidence>
<dbReference type="KEGG" id="paur:FGL86_05030"/>
<sequence length="94" mass="10441">MATYEYRCTTHGTFDRRMRMGTAPSLIPCPQCGEDAARILSIPMVSRVPRGISTAIERTQASADHPATVSSLPPSREGQARITRNPKHRRLPRP</sequence>
<gene>
    <name evidence="3" type="ORF">FGL86_05030</name>
</gene>
<dbReference type="AlphaFoldDB" id="A0A5B8SN68"/>
<proteinExistence type="predicted"/>
<organism evidence="3 4">
    <name type="scientific">Pistricoccus aurantiacus</name>
    <dbReference type="NCBI Taxonomy" id="1883414"/>
    <lineage>
        <taxon>Bacteria</taxon>
        <taxon>Pseudomonadati</taxon>
        <taxon>Pseudomonadota</taxon>
        <taxon>Gammaproteobacteria</taxon>
        <taxon>Oceanospirillales</taxon>
        <taxon>Halomonadaceae</taxon>
        <taxon>Pistricoccus</taxon>
    </lineage>
</organism>
<dbReference type="InterPro" id="IPR013429">
    <property type="entry name" value="Regulatory_FmdB_Zinc_ribbon"/>
</dbReference>
<dbReference type="EMBL" id="CP042382">
    <property type="protein sequence ID" value="QEA38509.1"/>
    <property type="molecule type" value="Genomic_DNA"/>
</dbReference>
<evidence type="ECO:0000259" key="2">
    <source>
        <dbReference type="SMART" id="SM00834"/>
    </source>
</evidence>
<name>A0A5B8SN68_9GAMM</name>
<dbReference type="RefSeq" id="WP_147183574.1">
    <property type="nucleotide sequence ID" value="NZ_CP042382.1"/>
</dbReference>
<feature type="region of interest" description="Disordered" evidence="1">
    <location>
        <begin position="58"/>
        <end position="94"/>
    </location>
</feature>
<feature type="compositionally biased region" description="Basic residues" evidence="1">
    <location>
        <begin position="84"/>
        <end position="94"/>
    </location>
</feature>
<keyword evidence="4" id="KW-1185">Reference proteome</keyword>
<evidence type="ECO:0000313" key="4">
    <source>
        <dbReference type="Proteomes" id="UP000321272"/>
    </source>
</evidence>
<dbReference type="OrthoDB" id="9813321at2"/>
<accession>A0A5B8SN68</accession>
<feature type="compositionally biased region" description="Polar residues" evidence="1">
    <location>
        <begin position="58"/>
        <end position="73"/>
    </location>
</feature>
<evidence type="ECO:0000256" key="1">
    <source>
        <dbReference type="SAM" id="MobiDB-lite"/>
    </source>
</evidence>
<reference evidence="3 4" key="1">
    <citation type="submission" date="2019-06" db="EMBL/GenBank/DDBJ databases">
        <title>Genome analyses of bacteria isolated from kimchi.</title>
        <authorList>
            <person name="Lee S."/>
            <person name="Ahn S."/>
            <person name="Roh S."/>
        </authorList>
    </citation>
    <scope>NUCLEOTIDE SEQUENCE [LARGE SCALE GENOMIC DNA]</scope>
    <source>
        <strain evidence="3 4">CBA4606</strain>
    </source>
</reference>
<protein>
    <submittedName>
        <fullName evidence="3">Zinc ribbon domain-containing protein</fullName>
    </submittedName>
</protein>
<dbReference type="Proteomes" id="UP000321272">
    <property type="component" value="Chromosome"/>
</dbReference>
<dbReference type="NCBIfam" id="TIGR02605">
    <property type="entry name" value="CxxC_CxxC_SSSS"/>
    <property type="match status" value="1"/>
</dbReference>